<keyword evidence="2" id="KW-1185">Reference proteome</keyword>
<name>A0A517NM34_9BACT</name>
<dbReference type="RefSeq" id="WP_145415727.1">
    <property type="nucleotide sequence ID" value="NZ_CP036526.1"/>
</dbReference>
<dbReference type="Proteomes" id="UP000319817">
    <property type="component" value="Chromosome"/>
</dbReference>
<evidence type="ECO:0000313" key="2">
    <source>
        <dbReference type="Proteomes" id="UP000319817"/>
    </source>
</evidence>
<organism evidence="1 2">
    <name type="scientific">Stieleria marina</name>
    <dbReference type="NCBI Taxonomy" id="1930275"/>
    <lineage>
        <taxon>Bacteria</taxon>
        <taxon>Pseudomonadati</taxon>
        <taxon>Planctomycetota</taxon>
        <taxon>Planctomycetia</taxon>
        <taxon>Pirellulales</taxon>
        <taxon>Pirellulaceae</taxon>
        <taxon>Stieleria</taxon>
    </lineage>
</organism>
<dbReference type="AlphaFoldDB" id="A0A517NM34"/>
<proteinExistence type="predicted"/>
<evidence type="ECO:0000313" key="1">
    <source>
        <dbReference type="EMBL" id="QDT08133.1"/>
    </source>
</evidence>
<dbReference type="EMBL" id="CP036526">
    <property type="protein sequence ID" value="QDT08133.1"/>
    <property type="molecule type" value="Genomic_DNA"/>
</dbReference>
<dbReference type="OrthoDB" id="270676at2"/>
<protein>
    <recommendedName>
        <fullName evidence="3">Calcium-binding protein</fullName>
    </recommendedName>
</protein>
<accession>A0A517NM34</accession>
<evidence type="ECO:0008006" key="3">
    <source>
        <dbReference type="Google" id="ProtNLM"/>
    </source>
</evidence>
<reference evidence="1 2" key="1">
    <citation type="submission" date="2019-02" db="EMBL/GenBank/DDBJ databases">
        <title>Deep-cultivation of Planctomycetes and their phenomic and genomic characterization uncovers novel biology.</title>
        <authorList>
            <person name="Wiegand S."/>
            <person name="Jogler M."/>
            <person name="Boedeker C."/>
            <person name="Pinto D."/>
            <person name="Vollmers J."/>
            <person name="Rivas-Marin E."/>
            <person name="Kohn T."/>
            <person name="Peeters S.H."/>
            <person name="Heuer A."/>
            <person name="Rast P."/>
            <person name="Oberbeckmann S."/>
            <person name="Bunk B."/>
            <person name="Jeske O."/>
            <person name="Meyerdierks A."/>
            <person name="Storesund J.E."/>
            <person name="Kallscheuer N."/>
            <person name="Luecker S."/>
            <person name="Lage O.M."/>
            <person name="Pohl T."/>
            <person name="Merkel B.J."/>
            <person name="Hornburger P."/>
            <person name="Mueller R.-W."/>
            <person name="Bruemmer F."/>
            <person name="Labrenz M."/>
            <person name="Spormann A.M."/>
            <person name="Op den Camp H."/>
            <person name="Overmann J."/>
            <person name="Amann R."/>
            <person name="Jetten M.S.M."/>
            <person name="Mascher T."/>
            <person name="Medema M.H."/>
            <person name="Devos D.P."/>
            <person name="Kaster A.-K."/>
            <person name="Ovreas L."/>
            <person name="Rohde M."/>
            <person name="Galperin M.Y."/>
            <person name="Jogler C."/>
        </authorList>
    </citation>
    <scope>NUCLEOTIDE SEQUENCE [LARGE SCALE GENOMIC DNA]</scope>
    <source>
        <strain evidence="1 2">K23_9</strain>
    </source>
</reference>
<sequence>MKLLLTIAHFFGGSRHDGEEKSGKYASQRADAATRLRAIRGCVDRLHQSFGSFQAMIYQAERRTVPANTKSRHEIHSVIVVAGNNHLLNEANFPEQVCQPFSIDDDPMHMGFHCQTIMRDRRGNYDYYGYVEDDLILNDAWFFDKLKWFNGHVDNKKVLLLNRFEFGDDLAYKKCYLDGDLASRVTENFQDITQDPELRSTVMGKSIRFVRPLNPHSGCYFPNADQMKTWINQPHFGQRDSSFVGPLESAATLGVMKTFQIYKPAPENANFFEIQHHGHRFLSLVRLQT</sequence>
<gene>
    <name evidence="1" type="ORF">K239x_00650</name>
</gene>